<dbReference type="PANTHER" id="PTHR19256">
    <property type="entry name" value="T-CELL RECEPTOR GAMMA CHAIN"/>
    <property type="match status" value="1"/>
</dbReference>
<dbReference type="InterPro" id="IPR013783">
    <property type="entry name" value="Ig-like_fold"/>
</dbReference>
<evidence type="ECO:0000256" key="4">
    <source>
        <dbReference type="ARBA" id="ARBA00022859"/>
    </source>
</evidence>
<sequence length="128" mass="14333">FSCFYYISVAETAITLKQDQVTLTKGTTKTARISCKVNAENFGREHIHWYQQKEGEALKRILYIAGAGNPTIEEEFKKAGFSADKITAKEESNLFIASVSDSHSATYYCACWDAHSDTVTIDGLYKNM</sequence>
<feature type="non-terminal residue" evidence="12">
    <location>
        <position position="1"/>
    </location>
</feature>
<comment type="subcellular location">
    <subcellularLocation>
        <location evidence="1">Membrane</location>
    </subcellularLocation>
</comment>
<dbReference type="InterPro" id="IPR003599">
    <property type="entry name" value="Ig_sub"/>
</dbReference>
<feature type="non-terminal residue" evidence="12">
    <location>
        <position position="128"/>
    </location>
</feature>
<proteinExistence type="predicted"/>
<evidence type="ECO:0000259" key="11">
    <source>
        <dbReference type="PROSITE" id="PS50835"/>
    </source>
</evidence>
<evidence type="ECO:0000256" key="8">
    <source>
        <dbReference type="ARBA" id="ARBA00023170"/>
    </source>
</evidence>
<evidence type="ECO:0000256" key="6">
    <source>
        <dbReference type="ARBA" id="ARBA00023130"/>
    </source>
</evidence>
<dbReference type="Pfam" id="PF07686">
    <property type="entry name" value="V-set"/>
    <property type="match status" value="1"/>
</dbReference>
<keyword evidence="5" id="KW-1133">Transmembrane helix</keyword>
<dbReference type="Gene3D" id="2.60.40.10">
    <property type="entry name" value="Immunoglobulins"/>
    <property type="match status" value="1"/>
</dbReference>
<dbReference type="AlphaFoldDB" id="A0A8J7P5N9"/>
<keyword evidence="10" id="KW-1279">T cell receptor</keyword>
<keyword evidence="4" id="KW-0391">Immunity</keyword>
<comment type="caution">
    <text evidence="12">The sequence shown here is derived from an EMBL/GenBank/DDBJ whole genome shotgun (WGS) entry which is preliminary data.</text>
</comment>
<dbReference type="FunFam" id="2.60.40.10:FF:001649">
    <property type="entry name" value="T cell receptor gamma, variable 3"/>
    <property type="match status" value="1"/>
</dbReference>
<accession>A0A8J7P5N9</accession>
<evidence type="ECO:0000256" key="7">
    <source>
        <dbReference type="ARBA" id="ARBA00023136"/>
    </source>
</evidence>
<evidence type="ECO:0000256" key="9">
    <source>
        <dbReference type="ARBA" id="ARBA00023319"/>
    </source>
</evidence>
<keyword evidence="13" id="KW-1185">Reference proteome</keyword>
<evidence type="ECO:0000256" key="1">
    <source>
        <dbReference type="ARBA" id="ARBA00004370"/>
    </source>
</evidence>
<name>A0A8J7P5N9_ATRSP</name>
<dbReference type="Proteomes" id="UP000736164">
    <property type="component" value="Unassembled WGS sequence"/>
</dbReference>
<evidence type="ECO:0000256" key="5">
    <source>
        <dbReference type="ARBA" id="ARBA00022989"/>
    </source>
</evidence>
<dbReference type="PANTHER" id="PTHR19256:SF65">
    <property type="entry name" value="T CELL RECEPTOR GAMMA CONSTANT 1-RELATED"/>
    <property type="match status" value="1"/>
</dbReference>
<dbReference type="SMART" id="SM00409">
    <property type="entry name" value="IG"/>
    <property type="match status" value="1"/>
</dbReference>
<gene>
    <name evidence="12" type="primary">Iglv321_1</name>
    <name evidence="12" type="ORF">GTO95_0000327</name>
</gene>
<feature type="domain" description="Ig-like" evidence="11">
    <location>
        <begin position="12"/>
        <end position="120"/>
    </location>
</feature>
<reference evidence="12" key="1">
    <citation type="journal article" date="2021" name="Cell">
        <title>Tracing the genetic footprints of vertebrate landing in non-teleost ray-finned fishes.</title>
        <authorList>
            <person name="Bi X."/>
            <person name="Wang K."/>
            <person name="Yang L."/>
            <person name="Pan H."/>
            <person name="Jiang H."/>
            <person name="Wei Q."/>
            <person name="Fang M."/>
            <person name="Yu H."/>
            <person name="Zhu C."/>
            <person name="Cai Y."/>
            <person name="He Y."/>
            <person name="Gan X."/>
            <person name="Zeng H."/>
            <person name="Yu D."/>
            <person name="Zhu Y."/>
            <person name="Jiang H."/>
            <person name="Qiu Q."/>
            <person name="Yang H."/>
            <person name="Zhang Y.E."/>
            <person name="Wang W."/>
            <person name="Zhu M."/>
            <person name="He S."/>
            <person name="Zhang G."/>
        </authorList>
    </citation>
    <scope>NUCLEOTIDE SEQUENCE</scope>
    <source>
        <strain evidence="12">Allg_001</strain>
    </source>
</reference>
<dbReference type="EMBL" id="JAAWVO010071376">
    <property type="protein sequence ID" value="MBN3324654.1"/>
    <property type="molecule type" value="Genomic_DNA"/>
</dbReference>
<evidence type="ECO:0000313" key="13">
    <source>
        <dbReference type="Proteomes" id="UP000736164"/>
    </source>
</evidence>
<dbReference type="InterPro" id="IPR036179">
    <property type="entry name" value="Ig-like_dom_sf"/>
</dbReference>
<dbReference type="InterPro" id="IPR013106">
    <property type="entry name" value="Ig_V-set"/>
</dbReference>
<evidence type="ECO:0000256" key="3">
    <source>
        <dbReference type="ARBA" id="ARBA00022729"/>
    </source>
</evidence>
<keyword evidence="7" id="KW-0472">Membrane</keyword>
<dbReference type="SUPFAM" id="SSF48726">
    <property type="entry name" value="Immunoglobulin"/>
    <property type="match status" value="1"/>
</dbReference>
<keyword evidence="2" id="KW-0812">Transmembrane</keyword>
<evidence type="ECO:0000313" key="12">
    <source>
        <dbReference type="EMBL" id="MBN3324654.1"/>
    </source>
</evidence>
<dbReference type="InterPro" id="IPR051117">
    <property type="entry name" value="TRG_var/const_region"/>
</dbReference>
<protein>
    <submittedName>
        <fullName evidence="12">LV321 protein</fullName>
    </submittedName>
</protein>
<organism evidence="12 13">
    <name type="scientific">Atractosteus spatula</name>
    <name type="common">Alligator gar</name>
    <name type="synonym">Lepisosteus spatula</name>
    <dbReference type="NCBI Taxonomy" id="7917"/>
    <lineage>
        <taxon>Eukaryota</taxon>
        <taxon>Metazoa</taxon>
        <taxon>Chordata</taxon>
        <taxon>Craniata</taxon>
        <taxon>Vertebrata</taxon>
        <taxon>Euteleostomi</taxon>
        <taxon>Actinopterygii</taxon>
        <taxon>Neopterygii</taxon>
        <taxon>Holostei</taxon>
        <taxon>Semionotiformes</taxon>
        <taxon>Lepisosteidae</taxon>
        <taxon>Atractosteus</taxon>
    </lineage>
</organism>
<evidence type="ECO:0000256" key="2">
    <source>
        <dbReference type="ARBA" id="ARBA00022692"/>
    </source>
</evidence>
<dbReference type="GO" id="GO:0042101">
    <property type="term" value="C:T cell receptor complex"/>
    <property type="evidence" value="ECO:0007669"/>
    <property type="project" value="UniProtKB-KW"/>
</dbReference>
<evidence type="ECO:0000256" key="10">
    <source>
        <dbReference type="ARBA" id="ARBA00043266"/>
    </source>
</evidence>
<dbReference type="InterPro" id="IPR007110">
    <property type="entry name" value="Ig-like_dom"/>
</dbReference>
<dbReference type="GO" id="GO:0002250">
    <property type="term" value="P:adaptive immune response"/>
    <property type="evidence" value="ECO:0007669"/>
    <property type="project" value="UniProtKB-KW"/>
</dbReference>
<keyword evidence="8" id="KW-0675">Receptor</keyword>
<keyword evidence="3" id="KW-0732">Signal</keyword>
<dbReference type="PROSITE" id="PS50835">
    <property type="entry name" value="IG_LIKE"/>
    <property type="match status" value="1"/>
</dbReference>
<keyword evidence="9" id="KW-0393">Immunoglobulin domain</keyword>
<keyword evidence="6" id="KW-1064">Adaptive immunity</keyword>